<dbReference type="STRING" id="490188.SAMN04488068_0460"/>
<dbReference type="InterPro" id="IPR007396">
    <property type="entry name" value="TR_PAI2-type"/>
</dbReference>
<reference evidence="1 2" key="1">
    <citation type="submission" date="2016-11" db="EMBL/GenBank/DDBJ databases">
        <authorList>
            <person name="Jaros S."/>
            <person name="Januszkiewicz K."/>
            <person name="Wedrychowicz H."/>
        </authorList>
    </citation>
    <scope>NUCLEOTIDE SEQUENCE [LARGE SCALE GENOMIC DNA]</scope>
    <source>
        <strain evidence="1 2">CGMCC 1.7049</strain>
    </source>
</reference>
<evidence type="ECO:0000313" key="2">
    <source>
        <dbReference type="Proteomes" id="UP000199758"/>
    </source>
</evidence>
<name>A0A1M5KAU0_9GAMM</name>
<dbReference type="PANTHER" id="PTHR35802">
    <property type="entry name" value="PROTEASE SYNTHASE AND SPORULATION PROTEIN PAI 2"/>
    <property type="match status" value="1"/>
</dbReference>
<dbReference type="RefSeq" id="WP_072893331.1">
    <property type="nucleotide sequence ID" value="NZ_FQWZ01000001.1"/>
</dbReference>
<keyword evidence="2" id="KW-1185">Reference proteome</keyword>
<proteinExistence type="predicted"/>
<dbReference type="SUPFAM" id="SSF50475">
    <property type="entry name" value="FMN-binding split barrel"/>
    <property type="match status" value="1"/>
</dbReference>
<protein>
    <submittedName>
        <fullName evidence="1">Negative transcriptional regulator, PaiB family</fullName>
    </submittedName>
</protein>
<dbReference type="PIRSF" id="PIRSF010372">
    <property type="entry name" value="PaiB"/>
    <property type="match status" value="1"/>
</dbReference>
<accession>A0A1M5KAU0</accession>
<dbReference type="AlphaFoldDB" id="A0A1M5KAU0"/>
<evidence type="ECO:0000313" key="1">
    <source>
        <dbReference type="EMBL" id="SHG50024.1"/>
    </source>
</evidence>
<dbReference type="PANTHER" id="PTHR35802:SF1">
    <property type="entry name" value="PROTEASE SYNTHASE AND SPORULATION PROTEIN PAI 2"/>
    <property type="match status" value="1"/>
</dbReference>
<dbReference type="EMBL" id="FQWZ01000001">
    <property type="protein sequence ID" value="SHG50024.1"/>
    <property type="molecule type" value="Genomic_DNA"/>
</dbReference>
<dbReference type="InterPro" id="IPR012349">
    <property type="entry name" value="Split_barrel_FMN-bd"/>
</dbReference>
<sequence>MYCPAHFQEDRLPQLITLIEQFPLATIICNGPSGLVADHIPLMYEGELGASGKLVGHVAKNNPLWQLSAGQELLVVFQGPSTYISPNWYATKRDAGKVVPTWNYAVVHASCTLEAIHDPQQALEIITKLTDQHEASQSHPWRVTDAPIEFTDRLVGNIVGIELKINRMHGKWKVSQNQPTQNQQSVAQGLLAEGSDAQTQMALLVGANGAKL</sequence>
<organism evidence="1 2">
    <name type="scientific">Hydrocarboniphaga daqingensis</name>
    <dbReference type="NCBI Taxonomy" id="490188"/>
    <lineage>
        <taxon>Bacteria</taxon>
        <taxon>Pseudomonadati</taxon>
        <taxon>Pseudomonadota</taxon>
        <taxon>Gammaproteobacteria</taxon>
        <taxon>Nevskiales</taxon>
        <taxon>Nevskiaceae</taxon>
        <taxon>Hydrocarboniphaga</taxon>
    </lineage>
</organism>
<dbReference type="Gene3D" id="2.30.110.10">
    <property type="entry name" value="Electron Transport, Fmn-binding Protein, Chain A"/>
    <property type="match status" value="1"/>
</dbReference>
<dbReference type="Proteomes" id="UP000199758">
    <property type="component" value="Unassembled WGS sequence"/>
</dbReference>
<dbReference type="Pfam" id="PF04299">
    <property type="entry name" value="FMN_bind_2"/>
    <property type="match status" value="1"/>
</dbReference>
<gene>
    <name evidence="1" type="ORF">SAMN04488068_0460</name>
</gene>
<dbReference type="OrthoDB" id="9794948at2"/>